<dbReference type="OrthoDB" id="5877228at2759"/>
<reference evidence="3" key="1">
    <citation type="submission" date="2020-12" db="UniProtKB">
        <authorList>
            <consortium name="WormBaseParasite"/>
        </authorList>
    </citation>
    <scope>IDENTIFICATION</scope>
    <source>
        <strain evidence="3">MHco3</strain>
    </source>
</reference>
<evidence type="ECO:0000256" key="1">
    <source>
        <dbReference type="SAM" id="Phobius"/>
    </source>
</evidence>
<evidence type="ECO:0000313" key="3">
    <source>
        <dbReference type="WBParaSite" id="HCON_00180680-00001"/>
    </source>
</evidence>
<accession>A0A7I4Z3G3</accession>
<name>A0A7I4Z3G3_HAECO</name>
<keyword evidence="2" id="KW-1185">Reference proteome</keyword>
<sequence length="176" mass="20264">MYVHMYVSCVCYVCNVCYVCYVMYACDVCIYMYICIYVPTLYIYIILYLYPTSLYPTIYNSPSGSVVTFAACRKGECRDRGEVPLPIEELGKLLGEDSVAGRMRAIAELRELKIRPNQEVADFCVALKKLGRKANPQGQLQRRRKKRLNIWLHLSSYLKECTEGHTRRKIDIATGS</sequence>
<proteinExistence type="predicted"/>
<dbReference type="AlphaFoldDB" id="A0A7I4Z3G3"/>
<keyword evidence="1" id="KW-0472">Membrane</keyword>
<protein>
    <submittedName>
        <fullName evidence="3">Transcription factor E2F4</fullName>
    </submittedName>
</protein>
<dbReference type="WBParaSite" id="HCON_00180680-00001">
    <property type="protein sequence ID" value="HCON_00180680-00001"/>
    <property type="gene ID" value="HCON_00180680"/>
</dbReference>
<organism evidence="2 3">
    <name type="scientific">Haemonchus contortus</name>
    <name type="common">Barber pole worm</name>
    <dbReference type="NCBI Taxonomy" id="6289"/>
    <lineage>
        <taxon>Eukaryota</taxon>
        <taxon>Metazoa</taxon>
        <taxon>Ecdysozoa</taxon>
        <taxon>Nematoda</taxon>
        <taxon>Chromadorea</taxon>
        <taxon>Rhabditida</taxon>
        <taxon>Rhabditina</taxon>
        <taxon>Rhabditomorpha</taxon>
        <taxon>Strongyloidea</taxon>
        <taxon>Trichostrongylidae</taxon>
        <taxon>Haemonchus</taxon>
    </lineage>
</organism>
<keyword evidence="1" id="KW-1133">Transmembrane helix</keyword>
<feature type="transmembrane region" description="Helical" evidence="1">
    <location>
        <begin position="5"/>
        <end position="24"/>
    </location>
</feature>
<feature type="transmembrane region" description="Helical" evidence="1">
    <location>
        <begin position="30"/>
        <end position="50"/>
    </location>
</feature>
<evidence type="ECO:0000313" key="2">
    <source>
        <dbReference type="Proteomes" id="UP000025227"/>
    </source>
</evidence>
<keyword evidence="1" id="KW-0812">Transmembrane</keyword>
<dbReference type="Proteomes" id="UP000025227">
    <property type="component" value="Unplaced"/>
</dbReference>